<dbReference type="RefSeq" id="WP_344260385.1">
    <property type="nucleotide sequence ID" value="NZ_BAAAMJ010000015.1"/>
</dbReference>
<comment type="caution">
    <text evidence="1">The sequence shown here is derived from an EMBL/GenBank/DDBJ whole genome shotgun (WGS) entry which is preliminary data.</text>
</comment>
<name>A0ABN2P123_9ACTN</name>
<sequence length="160" mass="18157">MEKLLSIYLNDHLAGSTSGIELARRLARQQAESRLGEPLGAVAKEIAEDRDDLLEMMHALDITPRRAKVYAGWAAEKAGRLKLNGRVMNRSPLSFVLELETLMLGVEGKQALWRTLRTLAEHEPRLDDERLARLEERAQRQHDALEELRSRSAGRILTTH</sequence>
<proteinExistence type="predicted"/>
<evidence type="ECO:0000313" key="2">
    <source>
        <dbReference type="Proteomes" id="UP001501303"/>
    </source>
</evidence>
<protein>
    <submittedName>
        <fullName evidence="1">Uncharacterized protein</fullName>
    </submittedName>
</protein>
<dbReference type="EMBL" id="BAAAMJ010000015">
    <property type="protein sequence ID" value="GAA1909374.1"/>
    <property type="molecule type" value="Genomic_DNA"/>
</dbReference>
<organism evidence="1 2">
    <name type="scientific">Streptomyces sodiiphilus</name>
    <dbReference type="NCBI Taxonomy" id="226217"/>
    <lineage>
        <taxon>Bacteria</taxon>
        <taxon>Bacillati</taxon>
        <taxon>Actinomycetota</taxon>
        <taxon>Actinomycetes</taxon>
        <taxon>Kitasatosporales</taxon>
        <taxon>Streptomycetaceae</taxon>
        <taxon>Streptomyces</taxon>
    </lineage>
</organism>
<gene>
    <name evidence="1" type="ORF">GCM10009716_19170</name>
</gene>
<evidence type="ECO:0000313" key="1">
    <source>
        <dbReference type="EMBL" id="GAA1909374.1"/>
    </source>
</evidence>
<dbReference type="Proteomes" id="UP001501303">
    <property type="component" value="Unassembled WGS sequence"/>
</dbReference>
<keyword evidence="2" id="KW-1185">Reference proteome</keyword>
<accession>A0ABN2P123</accession>
<reference evidence="1 2" key="1">
    <citation type="journal article" date="2019" name="Int. J. Syst. Evol. Microbiol.">
        <title>The Global Catalogue of Microorganisms (GCM) 10K type strain sequencing project: providing services to taxonomists for standard genome sequencing and annotation.</title>
        <authorList>
            <consortium name="The Broad Institute Genomics Platform"/>
            <consortium name="The Broad Institute Genome Sequencing Center for Infectious Disease"/>
            <person name="Wu L."/>
            <person name="Ma J."/>
        </authorList>
    </citation>
    <scope>NUCLEOTIDE SEQUENCE [LARGE SCALE GENOMIC DNA]</scope>
    <source>
        <strain evidence="1 2">JCM 13581</strain>
    </source>
</reference>